<dbReference type="AlphaFoldDB" id="A0A3L6G7K7"/>
<dbReference type="PANTHER" id="PTHR36765">
    <property type="entry name" value="EXPRESSED PROTEIN"/>
    <property type="match status" value="1"/>
</dbReference>
<evidence type="ECO:0000256" key="1">
    <source>
        <dbReference type="SAM" id="MobiDB-lite"/>
    </source>
</evidence>
<sequence>MGGGGSSSSEDDGDPTWKAAIDSIASVGFSFALSNGVAKAGSSGSCEVNNRADLEEPREGKPKGPGLKLYQVKKAPKTHQLNLDTTIYLRQPVLDGTRGAPSGGSERRQAHRVPHVRLLPSHDRWGAEGVVPRDTTKEAKIEWLARCAQITVN</sequence>
<gene>
    <name evidence="2" type="ORF">Zm00014a_040999</name>
</gene>
<evidence type="ECO:0000313" key="3">
    <source>
        <dbReference type="Proteomes" id="UP000251960"/>
    </source>
</evidence>
<organism evidence="2 3">
    <name type="scientific">Zea mays</name>
    <name type="common">Maize</name>
    <dbReference type="NCBI Taxonomy" id="4577"/>
    <lineage>
        <taxon>Eukaryota</taxon>
        <taxon>Viridiplantae</taxon>
        <taxon>Streptophyta</taxon>
        <taxon>Embryophyta</taxon>
        <taxon>Tracheophyta</taxon>
        <taxon>Spermatophyta</taxon>
        <taxon>Magnoliopsida</taxon>
        <taxon>Liliopsida</taxon>
        <taxon>Poales</taxon>
        <taxon>Poaceae</taxon>
        <taxon>PACMAD clade</taxon>
        <taxon>Panicoideae</taxon>
        <taxon>Andropogonodae</taxon>
        <taxon>Andropogoneae</taxon>
        <taxon>Tripsacinae</taxon>
        <taxon>Zea</taxon>
    </lineage>
</organism>
<protein>
    <submittedName>
        <fullName evidence="2">Uncharacterized protein</fullName>
    </submittedName>
</protein>
<dbReference type="Proteomes" id="UP000251960">
    <property type="component" value="Chromosome 10"/>
</dbReference>
<proteinExistence type="predicted"/>
<feature type="region of interest" description="Disordered" evidence="1">
    <location>
        <begin position="37"/>
        <end position="68"/>
    </location>
</feature>
<accession>A0A3L6G7K7</accession>
<name>A0A3L6G7K7_MAIZE</name>
<dbReference type="EMBL" id="NCVQ01000002">
    <property type="protein sequence ID" value="PWZ44326.1"/>
    <property type="molecule type" value="Genomic_DNA"/>
</dbReference>
<dbReference type="PANTHER" id="PTHR36765:SF1">
    <property type="entry name" value="EXPRESSED PROTEIN"/>
    <property type="match status" value="1"/>
</dbReference>
<reference evidence="2 3" key="1">
    <citation type="journal article" date="2018" name="Nat. Genet.">
        <title>Extensive intraspecific gene order and gene structural variations between Mo17 and other maize genomes.</title>
        <authorList>
            <person name="Sun S."/>
            <person name="Zhou Y."/>
            <person name="Chen J."/>
            <person name="Shi J."/>
            <person name="Zhao H."/>
            <person name="Zhao H."/>
            <person name="Song W."/>
            <person name="Zhang M."/>
            <person name="Cui Y."/>
            <person name="Dong X."/>
            <person name="Liu H."/>
            <person name="Ma X."/>
            <person name="Jiao Y."/>
            <person name="Wang B."/>
            <person name="Wei X."/>
            <person name="Stein J.C."/>
            <person name="Glaubitz J.C."/>
            <person name="Lu F."/>
            <person name="Yu G."/>
            <person name="Liang C."/>
            <person name="Fengler K."/>
            <person name="Li B."/>
            <person name="Rafalski A."/>
            <person name="Schnable P.S."/>
            <person name="Ware D.H."/>
            <person name="Buckler E.S."/>
            <person name="Lai J."/>
        </authorList>
    </citation>
    <scope>NUCLEOTIDE SEQUENCE [LARGE SCALE GENOMIC DNA]</scope>
    <source>
        <strain evidence="3">cv. Missouri 17</strain>
        <tissue evidence="2">Seedling</tissue>
    </source>
</reference>
<comment type="caution">
    <text evidence="2">The sequence shown here is derived from an EMBL/GenBank/DDBJ whole genome shotgun (WGS) entry which is preliminary data.</text>
</comment>
<dbReference type="ExpressionAtlas" id="A0A3L6G7K7">
    <property type="expression patterns" value="baseline and differential"/>
</dbReference>
<evidence type="ECO:0000313" key="2">
    <source>
        <dbReference type="EMBL" id="PWZ44326.1"/>
    </source>
</evidence>
<feature type="compositionally biased region" description="Basic and acidic residues" evidence="1">
    <location>
        <begin position="50"/>
        <end position="62"/>
    </location>
</feature>